<keyword evidence="9" id="KW-0503">Monooxygenase</keyword>
<evidence type="ECO:0000256" key="11">
    <source>
        <dbReference type="ARBA" id="ARBA00043906"/>
    </source>
</evidence>
<accession>A0AAD9R0B7</accession>
<evidence type="ECO:0000256" key="1">
    <source>
        <dbReference type="ARBA" id="ARBA00001971"/>
    </source>
</evidence>
<evidence type="ECO:0000256" key="7">
    <source>
        <dbReference type="ARBA" id="ARBA00023002"/>
    </source>
</evidence>
<dbReference type="GO" id="GO:0008395">
    <property type="term" value="F:steroid hydroxylase activity"/>
    <property type="evidence" value="ECO:0007669"/>
    <property type="project" value="TreeGrafter"/>
</dbReference>
<evidence type="ECO:0000256" key="10">
    <source>
        <dbReference type="ARBA" id="ARBA00023136"/>
    </source>
</evidence>
<name>A0AAD9R0B7_ACRCE</name>
<keyword evidence="10 13" id="KW-0472">Membrane</keyword>
<evidence type="ECO:0000256" key="5">
    <source>
        <dbReference type="ARBA" id="ARBA00022723"/>
    </source>
</evidence>
<dbReference type="InterPro" id="IPR050705">
    <property type="entry name" value="Cytochrome_P450_3A"/>
</dbReference>
<evidence type="ECO:0000256" key="3">
    <source>
        <dbReference type="ARBA" id="ARBA00010617"/>
    </source>
</evidence>
<dbReference type="GO" id="GO:0005789">
    <property type="term" value="C:endoplasmic reticulum membrane"/>
    <property type="evidence" value="ECO:0007669"/>
    <property type="project" value="UniProtKB-SubCell"/>
</dbReference>
<keyword evidence="13" id="KW-0812">Transmembrane</keyword>
<dbReference type="Gene3D" id="1.10.630.10">
    <property type="entry name" value="Cytochrome P450"/>
    <property type="match status" value="3"/>
</dbReference>
<dbReference type="Pfam" id="PF00067">
    <property type="entry name" value="p450"/>
    <property type="match status" value="3"/>
</dbReference>
<comment type="subcellular location">
    <subcellularLocation>
        <location evidence="2">Endoplasmic reticulum membrane</location>
    </subcellularLocation>
</comment>
<dbReference type="InterPro" id="IPR002401">
    <property type="entry name" value="Cyt_P450_E_grp-I"/>
</dbReference>
<dbReference type="PRINTS" id="PR00385">
    <property type="entry name" value="P450"/>
</dbReference>
<proteinExistence type="inferred from homology"/>
<reference evidence="14" key="2">
    <citation type="journal article" date="2023" name="Science">
        <title>Genomic signatures of disease resistance in endangered staghorn corals.</title>
        <authorList>
            <person name="Vollmer S.V."/>
            <person name="Selwyn J.D."/>
            <person name="Despard B.A."/>
            <person name="Roesel C.L."/>
        </authorList>
    </citation>
    <scope>NUCLEOTIDE SEQUENCE</scope>
    <source>
        <strain evidence="14">K2</strain>
    </source>
</reference>
<dbReference type="GO" id="GO:0020037">
    <property type="term" value="F:heme binding"/>
    <property type="evidence" value="ECO:0007669"/>
    <property type="project" value="InterPro"/>
</dbReference>
<sequence length="1500" mass="169615">MMELLQAVFSMPFLAQPSLIASILTIVVLFIYWSGTRGFANLKKMNVPGPKPLPFLGNMLELKKYGALHLLHLDYLKKYGKVFTVSLGGKPSLVVGDPELLKQIMVKDFPHFRNRFAIQKPDGVFGKNVFIAREDDWKRIRNTLTPTFTAGKMKLMLPLIEKSCDTLMKKLEGVCDTDQSVDMLDWFSKLTLEVILSTAFGVDTKIQNGQNQKMLSDARKIFKIPQTLRQIARLPFGNFVLRTIAKITGTSPNNLAKVAKEIIQSRREQGLTDRKDLLQLMMAAHDETTADGVSKLSDEEIVAQSVVFLLAGYETSSNTLSFTLYYLAVNPDVQDKLRSEIQEALEVNAGKKTMYEIASDIEYLDCVIKESQRLDPPVAMVNRECHEDYLLNGMCIPAGTEVVIPIYALHHDPDAWDEPEKFDPKRFRGSTKDTRHAFQFLPFGAGPRNCIGMRFALLEIKIALVRILSKYKFVQSSETQVPLIVHAGATLTARDGVVGLAAFFTHHATILVTVLLIALFLYWCGTRSFGDLKKLNVPGPKPLPFLGNFLEVRNYDGLHLMHLDYFKKYGKVFALCLGARPSLVVGDPELLKQIMIKDFPSFRNRFQFEPPPNTSAAKNVSALRDNKWKRVRTTLTPTFTAGKMKLMVPLIEESCDMLVRKLEEFCDTDQSVEMLDWFSKLTLEVILSTAFGVDAKILQGENAEMIRETKKFFRIPQVLLNLTRLPIGNLVMKFLMKLKGINRSYMEKVAEEVVKTRRQHGHNARKDLLQLMMTAHEATTDEGIVKLTDDEIVAQSFVFLLAGYETSSNTLAFTLYHLAVNPDIQEKLRAETKAATENDLRKRPLYDVCSGLEYLDCVIKEALRMSPPAVFVNRECAEDYNYNGIQIPAGTEIIIPIYALHHDPDAWEEPEKFDPERFRGPANDTRHAFQHLPFGAGPRNCIGMRFALLEIKIALVKMLIKYRFLRSPETQIPLIIHPGLSLSARDGVHVRVESMMELQQKVFSMAFLTQPSLIVSLLTFIVLFIYWSGTRGFADLKKFKVAGPKPVPFFGNILETRKYGGLHLLHLAFLKKYGKVFTICLGAKPSLVVGDPRLLKQIMVKDFSNFSNRVFLGPASNRAFSKSLVGVRGEDWKRIRTILSPTFTSGKMKIMLPLIEKSCDTLVTKLEEIRDMDQSVDILDLFNKMALEVILSTAFGVDAKIQMGENLELLREANNLLRIPQVIRQLTRLPLGKFVLRFVAKLKGTRRNYLQGVAEDIVKSRRQQGFTERKDLLQLMMEANVETTNQGVTKLTDEEVVGQSLVFLIAGYETSSTTLGIALYHLALNQDIQDKVRSEIKEAMEASENESTLNEIVSSIEYLDCIIKETLRLNPPAPFVNRECTEDYNHDGIHIPAGTEITIPIYALHHDPDAWDEPEKFDPERFRGRANDTRHAFQHLPFGAGPRNCIGMRFAILEIKIALVKILMKYKFLRSPETQVPLIIHPGLTLSPRDGVHVRVASLS</sequence>
<gene>
    <name evidence="14" type="ORF">P5673_005201</name>
</gene>
<reference evidence="14" key="1">
    <citation type="journal article" date="2023" name="G3 (Bethesda)">
        <title>Whole genome assembly and annotation of the endangered Caribbean coral Acropora cervicornis.</title>
        <authorList>
            <person name="Selwyn J.D."/>
            <person name="Vollmer S.V."/>
        </authorList>
    </citation>
    <scope>NUCLEOTIDE SEQUENCE</scope>
    <source>
        <strain evidence="14">K2</strain>
    </source>
</reference>
<dbReference type="EMBL" id="JARQWQ010000008">
    <property type="protein sequence ID" value="KAK2570396.1"/>
    <property type="molecule type" value="Genomic_DNA"/>
</dbReference>
<dbReference type="PRINTS" id="PR00463">
    <property type="entry name" value="EP450I"/>
</dbReference>
<feature type="transmembrane region" description="Helical" evidence="13">
    <location>
        <begin position="500"/>
        <end position="524"/>
    </location>
</feature>
<evidence type="ECO:0000256" key="6">
    <source>
        <dbReference type="ARBA" id="ARBA00022824"/>
    </source>
</evidence>
<evidence type="ECO:0000256" key="13">
    <source>
        <dbReference type="SAM" id="Phobius"/>
    </source>
</evidence>
<feature type="transmembrane region" description="Helical" evidence="13">
    <location>
        <begin position="1002"/>
        <end position="1027"/>
    </location>
</feature>
<evidence type="ECO:0000313" key="14">
    <source>
        <dbReference type="EMBL" id="KAK2570396.1"/>
    </source>
</evidence>
<dbReference type="GO" id="GO:0016705">
    <property type="term" value="F:oxidoreductase activity, acting on paired donors, with incorporation or reduction of molecular oxygen"/>
    <property type="evidence" value="ECO:0007669"/>
    <property type="project" value="InterPro"/>
</dbReference>
<dbReference type="FunFam" id="1.10.630.10:FF:000003">
    <property type="entry name" value="cytochrome P450 3A12-like isoform X2"/>
    <property type="match status" value="3"/>
</dbReference>
<feature type="transmembrane region" description="Helical" evidence="13">
    <location>
        <begin position="12"/>
        <end position="33"/>
    </location>
</feature>
<evidence type="ECO:0000313" key="15">
    <source>
        <dbReference type="Proteomes" id="UP001249851"/>
    </source>
</evidence>
<comment type="function">
    <text evidence="11">Cytochromes P450 are a group of heme-thiolate monooxygenases. They oxidize a variety of structurally unrelated compounds, including steroids, fatty acids, and xenobiotics.</text>
</comment>
<evidence type="ECO:0000256" key="4">
    <source>
        <dbReference type="ARBA" id="ARBA00022617"/>
    </source>
</evidence>
<dbReference type="InterPro" id="IPR001128">
    <property type="entry name" value="Cyt_P450"/>
</dbReference>
<dbReference type="PANTHER" id="PTHR24302:SF15">
    <property type="entry name" value="FATTY-ACID PEROXYGENASE"/>
    <property type="match status" value="1"/>
</dbReference>
<keyword evidence="5 12" id="KW-0479">Metal-binding</keyword>
<dbReference type="GO" id="GO:0005506">
    <property type="term" value="F:iron ion binding"/>
    <property type="evidence" value="ECO:0007669"/>
    <property type="project" value="InterPro"/>
</dbReference>
<dbReference type="Proteomes" id="UP001249851">
    <property type="component" value="Unassembled WGS sequence"/>
</dbReference>
<dbReference type="PANTHER" id="PTHR24302">
    <property type="entry name" value="CYTOCHROME P450 FAMILY 3"/>
    <property type="match status" value="1"/>
</dbReference>
<dbReference type="SUPFAM" id="SSF48264">
    <property type="entry name" value="Cytochrome P450"/>
    <property type="match status" value="3"/>
</dbReference>
<keyword evidence="6" id="KW-0256">Endoplasmic reticulum</keyword>
<evidence type="ECO:0000256" key="2">
    <source>
        <dbReference type="ARBA" id="ARBA00004586"/>
    </source>
</evidence>
<keyword evidence="7" id="KW-0560">Oxidoreductase</keyword>
<comment type="caution">
    <text evidence="14">The sequence shown here is derived from an EMBL/GenBank/DDBJ whole genome shotgun (WGS) entry which is preliminary data.</text>
</comment>
<keyword evidence="8 12" id="KW-0408">Iron</keyword>
<comment type="similarity">
    <text evidence="3">Belongs to the cytochrome P450 family.</text>
</comment>
<evidence type="ECO:0000256" key="12">
    <source>
        <dbReference type="PIRSR" id="PIRSR602401-1"/>
    </source>
</evidence>
<feature type="binding site" description="axial binding residue" evidence="12">
    <location>
        <position position="450"/>
    </location>
    <ligand>
        <name>heme</name>
        <dbReference type="ChEBI" id="CHEBI:30413"/>
    </ligand>
    <ligandPart>
        <name>Fe</name>
        <dbReference type="ChEBI" id="CHEBI:18248"/>
    </ligandPart>
</feature>
<keyword evidence="13" id="KW-1133">Transmembrane helix</keyword>
<organism evidence="14 15">
    <name type="scientific">Acropora cervicornis</name>
    <name type="common">Staghorn coral</name>
    <dbReference type="NCBI Taxonomy" id="6130"/>
    <lineage>
        <taxon>Eukaryota</taxon>
        <taxon>Metazoa</taxon>
        <taxon>Cnidaria</taxon>
        <taxon>Anthozoa</taxon>
        <taxon>Hexacorallia</taxon>
        <taxon>Scleractinia</taxon>
        <taxon>Astrocoeniina</taxon>
        <taxon>Acroporidae</taxon>
        <taxon>Acropora</taxon>
    </lineage>
</organism>
<dbReference type="CDD" id="cd11055">
    <property type="entry name" value="CYP3A-like"/>
    <property type="match status" value="3"/>
</dbReference>
<keyword evidence="4 12" id="KW-0349">Heme</keyword>
<protein>
    <submittedName>
        <fullName evidence="14">Cytochrome P450 3A24</fullName>
    </submittedName>
</protein>
<dbReference type="PROSITE" id="PS00086">
    <property type="entry name" value="CYTOCHROME_P450"/>
    <property type="match status" value="3"/>
</dbReference>
<comment type="cofactor">
    <cofactor evidence="1 12">
        <name>heme</name>
        <dbReference type="ChEBI" id="CHEBI:30413"/>
    </cofactor>
</comment>
<keyword evidence="15" id="KW-1185">Reference proteome</keyword>
<evidence type="ECO:0000256" key="9">
    <source>
        <dbReference type="ARBA" id="ARBA00023033"/>
    </source>
</evidence>
<evidence type="ECO:0000256" key="8">
    <source>
        <dbReference type="ARBA" id="ARBA00023004"/>
    </source>
</evidence>
<dbReference type="InterPro" id="IPR017972">
    <property type="entry name" value="Cyt_P450_CS"/>
</dbReference>
<dbReference type="InterPro" id="IPR036396">
    <property type="entry name" value="Cyt_P450_sf"/>
</dbReference>